<proteinExistence type="predicted"/>
<comment type="caution">
    <text evidence="1">The sequence shown here is derived from an EMBL/GenBank/DDBJ whole genome shotgun (WGS) entry which is preliminary data.</text>
</comment>
<dbReference type="SUPFAM" id="SSF53383">
    <property type="entry name" value="PLP-dependent transferases"/>
    <property type="match status" value="1"/>
</dbReference>
<organism evidence="1 2">
    <name type="scientific">Rotaria sordida</name>
    <dbReference type="NCBI Taxonomy" id="392033"/>
    <lineage>
        <taxon>Eukaryota</taxon>
        <taxon>Metazoa</taxon>
        <taxon>Spiralia</taxon>
        <taxon>Gnathifera</taxon>
        <taxon>Rotifera</taxon>
        <taxon>Eurotatoria</taxon>
        <taxon>Bdelloidea</taxon>
        <taxon>Philodinida</taxon>
        <taxon>Philodinidae</taxon>
        <taxon>Rotaria</taxon>
    </lineage>
</organism>
<dbReference type="Proteomes" id="UP000663836">
    <property type="component" value="Unassembled WGS sequence"/>
</dbReference>
<dbReference type="AlphaFoldDB" id="A0A819GJE8"/>
<dbReference type="EMBL" id="CAJOBD010002511">
    <property type="protein sequence ID" value="CAF3887297.1"/>
    <property type="molecule type" value="Genomic_DNA"/>
</dbReference>
<evidence type="ECO:0000313" key="2">
    <source>
        <dbReference type="Proteomes" id="UP000663836"/>
    </source>
</evidence>
<dbReference type="InterPro" id="IPR015422">
    <property type="entry name" value="PyrdxlP-dep_Trfase_small"/>
</dbReference>
<accession>A0A819GJE8</accession>
<protein>
    <submittedName>
        <fullName evidence="1">Uncharacterized protein</fullName>
    </submittedName>
</protein>
<dbReference type="Gene3D" id="3.90.1150.10">
    <property type="entry name" value="Aspartate Aminotransferase, domain 1"/>
    <property type="match status" value="1"/>
</dbReference>
<feature type="non-terminal residue" evidence="1">
    <location>
        <position position="1"/>
    </location>
</feature>
<evidence type="ECO:0000313" key="1">
    <source>
        <dbReference type="EMBL" id="CAF3887297.1"/>
    </source>
</evidence>
<dbReference type="InterPro" id="IPR015424">
    <property type="entry name" value="PyrdxlP-dep_Trfase"/>
</dbReference>
<reference evidence="1" key="1">
    <citation type="submission" date="2021-02" db="EMBL/GenBank/DDBJ databases">
        <authorList>
            <person name="Nowell W R."/>
        </authorList>
    </citation>
    <scope>NUCLEOTIDE SEQUENCE</scope>
</reference>
<gene>
    <name evidence="1" type="ORF">JBS370_LOCUS20173</name>
</gene>
<sequence>TNYGYDYSDDNNNDFTAIFDYDNDYVLIFDDNNDYVLIFEGTFHILVKSPLEDDRAFYRLLSKYNVLCLPRSVSFTPGYFSLSLTANEDMIEQSRHGFQQAYQEAMNSLNIEHHL</sequence>
<name>A0A819GJE8_9BILA</name>